<dbReference type="GO" id="GO:0000160">
    <property type="term" value="P:phosphorelay signal transduction system"/>
    <property type="evidence" value="ECO:0007669"/>
    <property type="project" value="InterPro"/>
</dbReference>
<dbReference type="InterPro" id="IPR016032">
    <property type="entry name" value="Sig_transdc_resp-reg_C-effctor"/>
</dbReference>
<keyword evidence="9" id="KW-1185">Reference proteome</keyword>
<evidence type="ECO:0000313" key="9">
    <source>
        <dbReference type="Proteomes" id="UP001366166"/>
    </source>
</evidence>
<sequence>MSRKTIKVLIADDHAIVREGIRQLVGAQEDMEVVGEAGDGLEALEMAKTLRPDVLLLDIGMPGVSGLEAVNLIKDAVPSCQVVVLTMHSKDTFVHRVLDGGALGYVLKASPTEDVIKAVRAAHQGEYFLSSKIKAEVVNAYLDSRKQAPAVKGYDLLSEREQQVFRLVAEGNSTNQIADVLCVSPKTVEKHRTNIMKKLGLKDRLELVKMAIRIGIIDPQLWEN</sequence>
<dbReference type="RefSeq" id="WP_338605944.1">
    <property type="nucleotide sequence ID" value="NZ_AP028679.1"/>
</dbReference>
<evidence type="ECO:0000259" key="7">
    <source>
        <dbReference type="PROSITE" id="PS50110"/>
    </source>
</evidence>
<gene>
    <name evidence="8" type="ORF">FAK_12950</name>
</gene>
<dbReference type="InterPro" id="IPR058245">
    <property type="entry name" value="NreC/VraR/RcsB-like_REC"/>
</dbReference>
<dbReference type="GO" id="GO:0006355">
    <property type="term" value="P:regulation of DNA-templated transcription"/>
    <property type="evidence" value="ECO:0007669"/>
    <property type="project" value="InterPro"/>
</dbReference>
<dbReference type="PROSITE" id="PS50043">
    <property type="entry name" value="HTH_LUXR_2"/>
    <property type="match status" value="1"/>
</dbReference>
<evidence type="ECO:0000313" key="8">
    <source>
        <dbReference type="EMBL" id="BEQ14229.1"/>
    </source>
</evidence>
<dbReference type="Pfam" id="PF00072">
    <property type="entry name" value="Response_reg"/>
    <property type="match status" value="1"/>
</dbReference>
<dbReference type="SUPFAM" id="SSF46894">
    <property type="entry name" value="C-terminal effector domain of the bipartite response regulators"/>
    <property type="match status" value="1"/>
</dbReference>
<feature type="domain" description="HTH luxR-type" evidence="6">
    <location>
        <begin position="150"/>
        <end position="215"/>
    </location>
</feature>
<dbReference type="EMBL" id="AP028679">
    <property type="protein sequence ID" value="BEQ14229.1"/>
    <property type="molecule type" value="Genomic_DNA"/>
</dbReference>
<dbReference type="PANTHER" id="PTHR43214:SF41">
    <property type="entry name" value="NITRATE_NITRITE RESPONSE REGULATOR PROTEIN NARP"/>
    <property type="match status" value="1"/>
</dbReference>
<dbReference type="KEGG" id="dmp:FAK_12950"/>
<reference evidence="9" key="1">
    <citation type="journal article" date="2023" name="Arch. Microbiol.">
        <title>Desulfoferula mesophilus gen. nov. sp. nov., a mesophilic sulfate-reducing bacterium isolated from a brackish lake sediment.</title>
        <authorList>
            <person name="Watanabe T."/>
            <person name="Yabe T."/>
            <person name="Tsuji J.M."/>
            <person name="Fukui M."/>
        </authorList>
    </citation>
    <scope>NUCLEOTIDE SEQUENCE [LARGE SCALE GENOMIC DNA]</scope>
    <source>
        <strain evidence="9">12FAK</strain>
    </source>
</reference>
<evidence type="ECO:0000256" key="5">
    <source>
        <dbReference type="PROSITE-ProRule" id="PRU00169"/>
    </source>
</evidence>
<dbReference type="GO" id="GO:0003677">
    <property type="term" value="F:DNA binding"/>
    <property type="evidence" value="ECO:0007669"/>
    <property type="project" value="UniProtKB-KW"/>
</dbReference>
<dbReference type="Pfam" id="PF00196">
    <property type="entry name" value="GerE"/>
    <property type="match status" value="1"/>
</dbReference>
<dbReference type="PRINTS" id="PR00038">
    <property type="entry name" value="HTHLUXR"/>
</dbReference>
<dbReference type="InterPro" id="IPR039420">
    <property type="entry name" value="WalR-like"/>
</dbReference>
<accession>A0AAU9EM08</accession>
<protein>
    <submittedName>
        <fullName evidence="8">DNA-binding response regulator</fullName>
    </submittedName>
</protein>
<dbReference type="InterPro" id="IPR011006">
    <property type="entry name" value="CheY-like_superfamily"/>
</dbReference>
<dbReference type="AlphaFoldDB" id="A0AAU9EM08"/>
<dbReference type="PANTHER" id="PTHR43214">
    <property type="entry name" value="TWO-COMPONENT RESPONSE REGULATOR"/>
    <property type="match status" value="1"/>
</dbReference>
<evidence type="ECO:0000256" key="3">
    <source>
        <dbReference type="ARBA" id="ARBA00023125"/>
    </source>
</evidence>
<feature type="modified residue" description="4-aspartylphosphate" evidence="5">
    <location>
        <position position="58"/>
    </location>
</feature>
<feature type="domain" description="Response regulatory" evidence="7">
    <location>
        <begin position="7"/>
        <end position="123"/>
    </location>
</feature>
<dbReference type="InterPro" id="IPR001789">
    <property type="entry name" value="Sig_transdc_resp-reg_receiver"/>
</dbReference>
<evidence type="ECO:0000256" key="2">
    <source>
        <dbReference type="ARBA" id="ARBA00023015"/>
    </source>
</evidence>
<proteinExistence type="predicted"/>
<dbReference type="SMART" id="SM00448">
    <property type="entry name" value="REC"/>
    <property type="match status" value="1"/>
</dbReference>
<dbReference type="Gene3D" id="3.40.50.2300">
    <property type="match status" value="1"/>
</dbReference>
<name>A0AAU9EM08_9BACT</name>
<evidence type="ECO:0000259" key="6">
    <source>
        <dbReference type="PROSITE" id="PS50043"/>
    </source>
</evidence>
<keyword evidence="3 8" id="KW-0238">DNA-binding</keyword>
<dbReference type="InterPro" id="IPR000792">
    <property type="entry name" value="Tscrpt_reg_LuxR_C"/>
</dbReference>
<dbReference type="PROSITE" id="PS50110">
    <property type="entry name" value="RESPONSE_REGULATORY"/>
    <property type="match status" value="1"/>
</dbReference>
<dbReference type="Proteomes" id="UP001366166">
    <property type="component" value="Chromosome"/>
</dbReference>
<dbReference type="CDD" id="cd17535">
    <property type="entry name" value="REC_NarL-like"/>
    <property type="match status" value="1"/>
</dbReference>
<evidence type="ECO:0000256" key="4">
    <source>
        <dbReference type="ARBA" id="ARBA00023163"/>
    </source>
</evidence>
<dbReference type="SUPFAM" id="SSF52172">
    <property type="entry name" value="CheY-like"/>
    <property type="match status" value="1"/>
</dbReference>
<organism evidence="8 9">
    <name type="scientific">Desulfoferula mesophila</name>
    <dbReference type="NCBI Taxonomy" id="3058419"/>
    <lineage>
        <taxon>Bacteria</taxon>
        <taxon>Pseudomonadati</taxon>
        <taxon>Thermodesulfobacteriota</taxon>
        <taxon>Desulfarculia</taxon>
        <taxon>Desulfarculales</taxon>
        <taxon>Desulfarculaceae</taxon>
        <taxon>Desulfoferula</taxon>
    </lineage>
</organism>
<evidence type="ECO:0000256" key="1">
    <source>
        <dbReference type="ARBA" id="ARBA00022553"/>
    </source>
</evidence>
<dbReference type="SMART" id="SM00421">
    <property type="entry name" value="HTH_LUXR"/>
    <property type="match status" value="1"/>
</dbReference>
<keyword evidence="2" id="KW-0805">Transcription regulation</keyword>
<keyword evidence="1 5" id="KW-0597">Phosphoprotein</keyword>
<keyword evidence="4" id="KW-0804">Transcription</keyword>
<dbReference type="PROSITE" id="PS00622">
    <property type="entry name" value="HTH_LUXR_1"/>
    <property type="match status" value="1"/>
</dbReference>
<dbReference type="CDD" id="cd06170">
    <property type="entry name" value="LuxR_C_like"/>
    <property type="match status" value="1"/>
</dbReference>